<reference evidence="16 17" key="1">
    <citation type="submission" date="2019-12" db="EMBL/GenBank/DDBJ databases">
        <title>Novel species isolated from a subtropical stream in China.</title>
        <authorList>
            <person name="Lu H."/>
        </authorList>
    </citation>
    <scope>NUCLEOTIDE SEQUENCE [LARGE SCALE GENOMIC DNA]</scope>
    <source>
        <strain evidence="16 17">DS3</strain>
    </source>
</reference>
<feature type="signal peptide" evidence="13">
    <location>
        <begin position="1"/>
        <end position="24"/>
    </location>
</feature>
<feature type="domain" description="TonB-dependent receptor plug" evidence="15">
    <location>
        <begin position="51"/>
        <end position="170"/>
    </location>
</feature>
<dbReference type="NCBIfam" id="TIGR01785">
    <property type="entry name" value="TonB-hemin"/>
    <property type="match status" value="1"/>
</dbReference>
<dbReference type="Gene3D" id="2.170.130.10">
    <property type="entry name" value="TonB-dependent receptor, plug domain"/>
    <property type="match status" value="1"/>
</dbReference>
<accession>A0A6N9HG72</accession>
<dbReference type="CDD" id="cd01347">
    <property type="entry name" value="ligand_gated_channel"/>
    <property type="match status" value="1"/>
</dbReference>
<dbReference type="InterPro" id="IPR039426">
    <property type="entry name" value="TonB-dep_rcpt-like"/>
</dbReference>
<dbReference type="InterPro" id="IPR012910">
    <property type="entry name" value="Plug_dom"/>
</dbReference>
<keyword evidence="8 11" id="KW-0472">Membrane</keyword>
<dbReference type="EMBL" id="WWCJ01000006">
    <property type="protein sequence ID" value="MYN02544.1"/>
    <property type="molecule type" value="Genomic_DNA"/>
</dbReference>
<protein>
    <submittedName>
        <fullName evidence="16">TonB-dependent hemoglobin/transferrin/lactoferrin family receptor</fullName>
    </submittedName>
</protein>
<organism evidence="16 17">
    <name type="scientific">Pseudoduganella guangdongensis</name>
    <dbReference type="NCBI Taxonomy" id="2692179"/>
    <lineage>
        <taxon>Bacteria</taxon>
        <taxon>Pseudomonadati</taxon>
        <taxon>Pseudomonadota</taxon>
        <taxon>Betaproteobacteria</taxon>
        <taxon>Burkholderiales</taxon>
        <taxon>Oxalobacteraceae</taxon>
        <taxon>Telluria group</taxon>
        <taxon>Pseudoduganella</taxon>
    </lineage>
</organism>
<dbReference type="PROSITE" id="PS52016">
    <property type="entry name" value="TONB_DEPENDENT_REC_3"/>
    <property type="match status" value="1"/>
</dbReference>
<dbReference type="PANTHER" id="PTHR30069:SF29">
    <property type="entry name" value="HEMOGLOBIN AND HEMOGLOBIN-HAPTOGLOBIN-BINDING PROTEIN 1-RELATED"/>
    <property type="match status" value="1"/>
</dbReference>
<evidence type="ECO:0000313" key="16">
    <source>
        <dbReference type="EMBL" id="MYN02544.1"/>
    </source>
</evidence>
<dbReference type="Pfam" id="PF00593">
    <property type="entry name" value="TonB_dep_Rec_b-barrel"/>
    <property type="match status" value="1"/>
</dbReference>
<evidence type="ECO:0000256" key="11">
    <source>
        <dbReference type="PROSITE-ProRule" id="PRU01360"/>
    </source>
</evidence>
<evidence type="ECO:0000256" key="2">
    <source>
        <dbReference type="ARBA" id="ARBA00009810"/>
    </source>
</evidence>
<name>A0A6N9HG72_9BURK</name>
<dbReference type="PANTHER" id="PTHR30069">
    <property type="entry name" value="TONB-DEPENDENT OUTER MEMBRANE RECEPTOR"/>
    <property type="match status" value="1"/>
</dbReference>
<keyword evidence="5 11" id="KW-0812">Transmembrane</keyword>
<gene>
    <name evidence="16" type="ORF">GTP41_10580</name>
</gene>
<dbReference type="InterPro" id="IPR037066">
    <property type="entry name" value="Plug_dom_sf"/>
</dbReference>
<keyword evidence="9 16" id="KW-0675">Receptor</keyword>
<dbReference type="InterPro" id="IPR010949">
    <property type="entry name" value="TonB_Hb/transfer/lactofer_rcpt"/>
</dbReference>
<evidence type="ECO:0000256" key="3">
    <source>
        <dbReference type="ARBA" id="ARBA00022448"/>
    </source>
</evidence>
<dbReference type="AlphaFoldDB" id="A0A6N9HG72"/>
<proteinExistence type="inferred from homology"/>
<dbReference type="GO" id="GO:0015344">
    <property type="term" value="F:siderophore uptake transmembrane transporter activity"/>
    <property type="evidence" value="ECO:0007669"/>
    <property type="project" value="TreeGrafter"/>
</dbReference>
<dbReference type="Gene3D" id="2.40.170.20">
    <property type="entry name" value="TonB-dependent receptor, beta-barrel domain"/>
    <property type="match status" value="1"/>
</dbReference>
<dbReference type="RefSeq" id="WP_161025538.1">
    <property type="nucleotide sequence ID" value="NZ_WWCJ01000006.1"/>
</dbReference>
<keyword evidence="17" id="KW-1185">Reference proteome</keyword>
<dbReference type="GO" id="GO:0044718">
    <property type="term" value="P:siderophore transmembrane transport"/>
    <property type="evidence" value="ECO:0007669"/>
    <property type="project" value="TreeGrafter"/>
</dbReference>
<dbReference type="NCBIfam" id="TIGR01786">
    <property type="entry name" value="TonB-hemlactrns"/>
    <property type="match status" value="1"/>
</dbReference>
<evidence type="ECO:0000256" key="12">
    <source>
        <dbReference type="RuleBase" id="RU003357"/>
    </source>
</evidence>
<feature type="domain" description="TonB-dependent receptor-like beta-barrel" evidence="14">
    <location>
        <begin position="275"/>
        <end position="686"/>
    </location>
</feature>
<evidence type="ECO:0000256" key="4">
    <source>
        <dbReference type="ARBA" id="ARBA00022452"/>
    </source>
</evidence>
<dbReference type="GO" id="GO:0009279">
    <property type="term" value="C:cell outer membrane"/>
    <property type="evidence" value="ECO:0007669"/>
    <property type="project" value="UniProtKB-SubCell"/>
</dbReference>
<evidence type="ECO:0000256" key="9">
    <source>
        <dbReference type="ARBA" id="ARBA00023170"/>
    </source>
</evidence>
<evidence type="ECO:0000259" key="15">
    <source>
        <dbReference type="Pfam" id="PF07715"/>
    </source>
</evidence>
<dbReference type="InterPro" id="IPR036942">
    <property type="entry name" value="Beta-barrel_TonB_sf"/>
</dbReference>
<dbReference type="Pfam" id="PF07715">
    <property type="entry name" value="Plug"/>
    <property type="match status" value="1"/>
</dbReference>
<evidence type="ECO:0000256" key="13">
    <source>
        <dbReference type="SAM" id="SignalP"/>
    </source>
</evidence>
<evidence type="ECO:0000259" key="14">
    <source>
        <dbReference type="Pfam" id="PF00593"/>
    </source>
</evidence>
<evidence type="ECO:0000256" key="1">
    <source>
        <dbReference type="ARBA" id="ARBA00004571"/>
    </source>
</evidence>
<dbReference type="Proteomes" id="UP000448575">
    <property type="component" value="Unassembled WGS sequence"/>
</dbReference>
<comment type="similarity">
    <text evidence="2 11 12">Belongs to the TonB-dependent receptor family.</text>
</comment>
<evidence type="ECO:0000256" key="5">
    <source>
        <dbReference type="ARBA" id="ARBA00022692"/>
    </source>
</evidence>
<keyword evidence="10 11" id="KW-0998">Cell outer membrane</keyword>
<evidence type="ECO:0000256" key="8">
    <source>
        <dbReference type="ARBA" id="ARBA00023136"/>
    </source>
</evidence>
<keyword evidence="7 12" id="KW-0798">TonB box</keyword>
<evidence type="ECO:0000256" key="10">
    <source>
        <dbReference type="ARBA" id="ARBA00023237"/>
    </source>
</evidence>
<keyword evidence="4 11" id="KW-1134">Transmembrane beta strand</keyword>
<feature type="chain" id="PRO_5026829015" evidence="13">
    <location>
        <begin position="25"/>
        <end position="725"/>
    </location>
</feature>
<evidence type="ECO:0000256" key="7">
    <source>
        <dbReference type="ARBA" id="ARBA00023077"/>
    </source>
</evidence>
<sequence>MLRKSTLALAVGMAWASLPAAVSAQTSPTPETTVRLDEITVSSTRTERRVDNVPNTVTVITAEKAEQEGARDIKDLFRNELGVDVRSAPTRFSAAGAATGRAGNEGINIRGLEGNQVLMTIDGIRVPNAFTFSSFSTGRGDYLDVDAIRSADVLRGPASTQFGSDGLAGAVSFRTTEPSDLLRGRDAAGFVRAGVAGVDESWHATMGAAARSGAWQGLVQVTKRQGHEVDNQGRNEALNASRTAPNPLDYNNRSVLAKAQYSASAAHQFGVTLETQDRKQDTEVYSARAVPPLAGTSAIDLDTHDRIARDRISFEHRYSDLNAPLLQRAETRIFRQEAKVSQLSLEDRNTAADRTRNNTYRQDIFGLSTQLETNLSGTLNQRLSYGGDWSKTKVSGVRDGTVPPFGETFPTRPFPDTDYTLAGAFLQDEIEAGQLSVIPGLRYDRYKLSPSANGYTGALATLSDNALTPRIGLVWRATPALAPYAQWSKGFRAPTPDQVNNGFANLASGYTSIGNPNLKAERANSFEIGVRAKFGGLRASLAAFDNSYDDFISQQVVRGAGTPADPLVFQYINLAKATIRGVEGRAEWRIDPSWQVNAGFAVARGDSEADGEKTPLDTVAPTRVTLGARYDAATWSARLNLQHNAAKDKDRLPAGLFAPGSSTVADLGLTWRAQTNLSVNLNLNNVFDSTYWRWSDVRGVADNSTVKDAYTAPGRNLQASVRYDF</sequence>
<dbReference type="InterPro" id="IPR000531">
    <property type="entry name" value="Beta-barrel_TonB"/>
</dbReference>
<dbReference type="InterPro" id="IPR011276">
    <property type="entry name" value="TonB_haem/Hb_rcpt"/>
</dbReference>
<comment type="caution">
    <text evidence="16">The sequence shown here is derived from an EMBL/GenBank/DDBJ whole genome shotgun (WGS) entry which is preliminary data.</text>
</comment>
<keyword evidence="3 11" id="KW-0813">Transport</keyword>
<evidence type="ECO:0000313" key="17">
    <source>
        <dbReference type="Proteomes" id="UP000448575"/>
    </source>
</evidence>
<evidence type="ECO:0000256" key="6">
    <source>
        <dbReference type="ARBA" id="ARBA00022729"/>
    </source>
</evidence>
<comment type="subcellular location">
    <subcellularLocation>
        <location evidence="1 11">Cell outer membrane</location>
        <topology evidence="1 11">Multi-pass membrane protein</topology>
    </subcellularLocation>
</comment>
<dbReference type="GO" id="GO:0015232">
    <property type="term" value="F:heme transmembrane transporter activity"/>
    <property type="evidence" value="ECO:0007669"/>
    <property type="project" value="InterPro"/>
</dbReference>
<dbReference type="SUPFAM" id="SSF56935">
    <property type="entry name" value="Porins"/>
    <property type="match status" value="1"/>
</dbReference>
<keyword evidence="6 13" id="KW-0732">Signal</keyword>